<dbReference type="AlphaFoldDB" id="A0AAP0F6P9"/>
<proteinExistence type="predicted"/>
<comment type="caution">
    <text evidence="2">The sequence shown here is derived from an EMBL/GenBank/DDBJ whole genome shotgun (WGS) entry which is preliminary data.</text>
</comment>
<evidence type="ECO:0000313" key="2">
    <source>
        <dbReference type="EMBL" id="KAK9104960.1"/>
    </source>
</evidence>
<dbReference type="Proteomes" id="UP001419268">
    <property type="component" value="Unassembled WGS sequence"/>
</dbReference>
<keyword evidence="3" id="KW-1185">Reference proteome</keyword>
<reference evidence="2 3" key="1">
    <citation type="submission" date="2024-01" db="EMBL/GenBank/DDBJ databases">
        <title>Genome assemblies of Stephania.</title>
        <authorList>
            <person name="Yang L."/>
        </authorList>
    </citation>
    <scope>NUCLEOTIDE SEQUENCE [LARGE SCALE GENOMIC DNA]</scope>
    <source>
        <strain evidence="2">JXDWG</strain>
        <tissue evidence="2">Leaf</tissue>
    </source>
</reference>
<feature type="region of interest" description="Disordered" evidence="1">
    <location>
        <begin position="239"/>
        <end position="259"/>
    </location>
</feature>
<evidence type="ECO:0000256" key="1">
    <source>
        <dbReference type="SAM" id="MobiDB-lite"/>
    </source>
</evidence>
<organism evidence="2 3">
    <name type="scientific">Stephania cephalantha</name>
    <dbReference type="NCBI Taxonomy" id="152367"/>
    <lineage>
        <taxon>Eukaryota</taxon>
        <taxon>Viridiplantae</taxon>
        <taxon>Streptophyta</taxon>
        <taxon>Embryophyta</taxon>
        <taxon>Tracheophyta</taxon>
        <taxon>Spermatophyta</taxon>
        <taxon>Magnoliopsida</taxon>
        <taxon>Ranunculales</taxon>
        <taxon>Menispermaceae</taxon>
        <taxon>Menispermoideae</taxon>
        <taxon>Cissampelideae</taxon>
        <taxon>Stephania</taxon>
    </lineage>
</organism>
<dbReference type="EMBL" id="JBBNAG010000009">
    <property type="protein sequence ID" value="KAK9104960.1"/>
    <property type="molecule type" value="Genomic_DNA"/>
</dbReference>
<sequence length="352" mass="41219">MQLNDLHLNQLRKVKKKPHNKNILKKKAKKKVEKKAKNKAVKEVKKVEVIVTMRRMKLKMMKGKVEKKREMKEIGVRKVKVEKKRAMKVTVVMMMRVDTNDKKRKKKMMMNRKLKALDSIRSNKVTWDPYSSMRTNDDIAELAFYTGTIKYFGIVEPYHLNRFLRLLGHEQRIPFSPYSPTQAQRGKVVASYVVKYGFQAELWERWQDHVLSARSKGQRAFVTWATNKDYMGWKHLTSEDRNRRKKKRQGRSIREELPPPSLIDDNKVKKMLPNKGRLFFKCTIVGCTVFLWADKAKKADVEVKEKKTLTLFPDVGSSNVKDKEVGPHNYNATLRNMTAMFENAVAKVDNTS</sequence>
<gene>
    <name evidence="2" type="ORF">Scep_021804</name>
</gene>
<name>A0AAP0F6P9_9MAGN</name>
<evidence type="ECO:0000313" key="3">
    <source>
        <dbReference type="Proteomes" id="UP001419268"/>
    </source>
</evidence>
<protein>
    <submittedName>
        <fullName evidence="2">Uncharacterized protein</fullName>
    </submittedName>
</protein>
<accession>A0AAP0F6P9</accession>